<dbReference type="InterPro" id="IPR040319">
    <property type="entry name" value="LSD1-like"/>
</dbReference>
<organism evidence="5">
    <name type="scientific">Ananas comosus var. bracteatus</name>
    <name type="common">red pineapple</name>
    <dbReference type="NCBI Taxonomy" id="296719"/>
    <lineage>
        <taxon>Eukaryota</taxon>
        <taxon>Viridiplantae</taxon>
        <taxon>Streptophyta</taxon>
        <taxon>Embryophyta</taxon>
        <taxon>Tracheophyta</taxon>
        <taxon>Spermatophyta</taxon>
        <taxon>Magnoliopsida</taxon>
        <taxon>Liliopsida</taxon>
        <taxon>Poales</taxon>
        <taxon>Bromeliaceae</taxon>
        <taxon>Bromelioideae</taxon>
        <taxon>Ananas</taxon>
    </lineage>
</organism>
<proteinExistence type="predicted"/>
<protein>
    <recommendedName>
        <fullName evidence="4">Zinc finger LSD1-type domain-containing protein</fullName>
    </recommendedName>
</protein>
<dbReference type="SUPFAM" id="SSF101447">
    <property type="entry name" value="Formin homology 2 domain (FH2 domain)"/>
    <property type="match status" value="1"/>
</dbReference>
<dbReference type="GO" id="GO:0005634">
    <property type="term" value="C:nucleus"/>
    <property type="evidence" value="ECO:0007669"/>
    <property type="project" value="UniProtKB-SubCell"/>
</dbReference>
<dbReference type="EMBL" id="LR862146">
    <property type="protein sequence ID" value="CAD1827351.1"/>
    <property type="molecule type" value="Genomic_DNA"/>
</dbReference>
<dbReference type="Pfam" id="PF06943">
    <property type="entry name" value="zf-LSD1"/>
    <property type="match status" value="2"/>
</dbReference>
<evidence type="ECO:0000313" key="5">
    <source>
        <dbReference type="EMBL" id="CAD1827351.1"/>
    </source>
</evidence>
<gene>
    <name evidence="5" type="ORF">CB5_LOCUS10562</name>
</gene>
<dbReference type="PANTHER" id="PTHR31747:SF17">
    <property type="entry name" value="PROTEIN LOL2"/>
    <property type="match status" value="1"/>
</dbReference>
<comment type="subcellular location">
    <subcellularLocation>
        <location evidence="1">Nucleus</location>
    </subcellularLocation>
</comment>
<sequence>MMGSSPETSPPPGFEILDPSPPPPPPKLPSPPPPPPPPPLPEMGQMVCGSCRELVSYPKGAVHVQCACCRAVNFVLEAHQVGNVKCGKCSLLLMYPYGAPAVRCSFCYHVTEIGVAHNSWPSLSGSSFFGTNHAVRAVRQVVDSWSSLPLQLPSALRITAASPSVEPSDFGIHIMEQLRNYQFSTLFSQFSM</sequence>
<feature type="region of interest" description="Disordered" evidence="3">
    <location>
        <begin position="1"/>
        <end position="41"/>
    </location>
</feature>
<keyword evidence="2" id="KW-0539">Nucleus</keyword>
<dbReference type="NCBIfam" id="TIGR01053">
    <property type="entry name" value="LSD1"/>
    <property type="match status" value="2"/>
</dbReference>
<name>A0A6V7P952_ANACO</name>
<dbReference type="InterPro" id="IPR005735">
    <property type="entry name" value="Znf_LSD1"/>
</dbReference>
<feature type="domain" description="Zinc finger LSD1-type" evidence="4">
    <location>
        <begin position="86"/>
        <end position="110"/>
    </location>
</feature>
<evidence type="ECO:0000259" key="4">
    <source>
        <dbReference type="Pfam" id="PF06943"/>
    </source>
</evidence>
<feature type="compositionally biased region" description="Pro residues" evidence="3">
    <location>
        <begin position="8"/>
        <end position="41"/>
    </location>
</feature>
<evidence type="ECO:0000256" key="2">
    <source>
        <dbReference type="ARBA" id="ARBA00023242"/>
    </source>
</evidence>
<reference evidence="5" key="1">
    <citation type="submission" date="2020-07" db="EMBL/GenBank/DDBJ databases">
        <authorList>
            <person name="Lin J."/>
        </authorList>
    </citation>
    <scope>NUCLEOTIDE SEQUENCE</scope>
</reference>
<accession>A0A6V7P952</accession>
<dbReference type="AlphaFoldDB" id="A0A6V7P952"/>
<feature type="domain" description="Zinc finger LSD1-type" evidence="4">
    <location>
        <begin position="48"/>
        <end position="72"/>
    </location>
</feature>
<evidence type="ECO:0000256" key="3">
    <source>
        <dbReference type="SAM" id="MobiDB-lite"/>
    </source>
</evidence>
<evidence type="ECO:0000256" key="1">
    <source>
        <dbReference type="ARBA" id="ARBA00004123"/>
    </source>
</evidence>
<dbReference type="PANTHER" id="PTHR31747">
    <property type="entry name" value="PROTEIN LSD1"/>
    <property type="match status" value="1"/>
</dbReference>